<keyword evidence="2" id="KW-1185">Reference proteome</keyword>
<dbReference type="AlphaFoldDB" id="A0A502FZ48"/>
<evidence type="ECO:0000313" key="2">
    <source>
        <dbReference type="Proteomes" id="UP000319931"/>
    </source>
</evidence>
<dbReference type="InterPro" id="IPR029044">
    <property type="entry name" value="Nucleotide-diphossugar_trans"/>
</dbReference>
<comment type="caution">
    <text evidence="1">The sequence shown here is derived from an EMBL/GenBank/DDBJ whole genome shotgun (WGS) entry which is preliminary data.</text>
</comment>
<proteinExistence type="predicted"/>
<dbReference type="Gene3D" id="3.90.550.20">
    <property type="match status" value="1"/>
</dbReference>
<dbReference type="GO" id="GO:0000009">
    <property type="term" value="F:alpha-1,6-mannosyltransferase activity"/>
    <property type="evidence" value="ECO:0007669"/>
    <property type="project" value="InterPro"/>
</dbReference>
<dbReference type="Proteomes" id="UP000319931">
    <property type="component" value="Unassembled WGS sequence"/>
</dbReference>
<dbReference type="OrthoDB" id="277808at2"/>
<gene>
    <name evidence="1" type="ORF">EAH76_09035</name>
</gene>
<keyword evidence="1" id="KW-0808">Transferase</keyword>
<reference evidence="1 2" key="1">
    <citation type="journal article" date="2019" name="Environ. Microbiol.">
        <title>Species interactions and distinct microbial communities in high Arctic permafrost affected cryosols are associated with the CH4 and CO2 gas fluxes.</title>
        <authorList>
            <person name="Altshuler I."/>
            <person name="Hamel J."/>
            <person name="Turney S."/>
            <person name="Magnuson E."/>
            <person name="Levesque R."/>
            <person name="Greer C."/>
            <person name="Whyte L.G."/>
        </authorList>
    </citation>
    <scope>NUCLEOTIDE SEQUENCE [LARGE SCALE GENOMIC DNA]</scope>
    <source>
        <strain evidence="1 2">E6.1</strain>
    </source>
</reference>
<dbReference type="SUPFAM" id="SSF53448">
    <property type="entry name" value="Nucleotide-diphospho-sugar transferases"/>
    <property type="match status" value="1"/>
</dbReference>
<dbReference type="Pfam" id="PF04488">
    <property type="entry name" value="Gly_transf_sug"/>
    <property type="match status" value="1"/>
</dbReference>
<organism evidence="1 2">
    <name type="scientific">Sphingomonas glacialis</name>
    <dbReference type="NCBI Taxonomy" id="658225"/>
    <lineage>
        <taxon>Bacteria</taxon>
        <taxon>Pseudomonadati</taxon>
        <taxon>Pseudomonadota</taxon>
        <taxon>Alphaproteobacteria</taxon>
        <taxon>Sphingomonadales</taxon>
        <taxon>Sphingomonadaceae</taxon>
        <taxon>Sphingomonas</taxon>
    </lineage>
</organism>
<sequence>MPSSPMSDIPIVPKGETIPRIIHQAFPTKNLPAPMRALIDELCANNPTWEHRLYDHDDIREFIRREYGPKMLKAFLRIDERYGAARIDFWRYLLIYKVGGVYIDIKSTFSKPLDEVLHTDDEYILSSWDQSAGAEFSGYGIHPKLAHRETGEFQQWHVIAVKGHPFLRAVAERVLESIEHYNPWRDGAGKVAVLNVTGPVPYTLAIEPLLAHYPHRLVADETHLSLVYNALGGVTYQQYLPPHYSLQKMPLIDQGPVGQAAYASYLMAKRGYLTVRDFGRRIIKR</sequence>
<dbReference type="InterPro" id="IPR007577">
    <property type="entry name" value="GlycoTrfase_DXD_sugar-bd_CS"/>
</dbReference>
<accession>A0A502FZ48</accession>
<dbReference type="EMBL" id="RCZC01000002">
    <property type="protein sequence ID" value="TPG54759.1"/>
    <property type="molecule type" value="Genomic_DNA"/>
</dbReference>
<evidence type="ECO:0000313" key="1">
    <source>
        <dbReference type="EMBL" id="TPG54759.1"/>
    </source>
</evidence>
<dbReference type="GO" id="GO:0006487">
    <property type="term" value="P:protein N-linked glycosylation"/>
    <property type="evidence" value="ECO:0007669"/>
    <property type="project" value="TreeGrafter"/>
</dbReference>
<name>A0A502FZ48_9SPHN</name>
<protein>
    <submittedName>
        <fullName evidence="1">Glycosyltransferase</fullName>
    </submittedName>
</protein>
<dbReference type="RefSeq" id="WP_140849911.1">
    <property type="nucleotide sequence ID" value="NZ_RCZC01000002.1"/>
</dbReference>
<dbReference type="PANTHER" id="PTHR31834">
    <property type="entry name" value="INITIATION-SPECIFIC ALPHA-1,6-MANNOSYLTRANSFERASE"/>
    <property type="match status" value="1"/>
</dbReference>
<dbReference type="PANTHER" id="PTHR31834:SF1">
    <property type="entry name" value="INITIATION-SPECIFIC ALPHA-1,6-MANNOSYLTRANSFERASE"/>
    <property type="match status" value="1"/>
</dbReference>
<dbReference type="InterPro" id="IPR039367">
    <property type="entry name" value="Och1-like"/>
</dbReference>